<proteinExistence type="predicted"/>
<dbReference type="Pfam" id="PF11209">
    <property type="entry name" value="LmeA"/>
    <property type="match status" value="1"/>
</dbReference>
<sequence>MTDPDTSTANNKRVRLVTKTLTAAIKLWLRTQLDQISQMEIEIGASDRQLLAGNIPVVSILAKNAVYQGIHVTSVELTAKNIQINIGAILKGKSLRLLEIVPIVGELIVEEQDLNNSLSSELLSTALNDLLFKLLPEINENYQPTAWKKITIENQLLTLFAILPSEGKNTHLEIEAGLELINTQEIQLAPITIKRNQVIILENNSGYNIDLGADVALQEITLNSQQLLCSGRVNVNP</sequence>
<dbReference type="EMBL" id="CP150886">
    <property type="protein sequence ID" value="WZB86248.1"/>
    <property type="molecule type" value="Genomic_DNA"/>
</dbReference>
<name>A0ABZ2US45_9CYAN</name>
<protein>
    <submittedName>
        <fullName evidence="1">DUF2993 domain-containing protein</fullName>
    </submittedName>
</protein>
<evidence type="ECO:0000313" key="2">
    <source>
        <dbReference type="Proteomes" id="UP001483337"/>
    </source>
</evidence>
<dbReference type="InterPro" id="IPR021373">
    <property type="entry name" value="DUF2993"/>
</dbReference>
<dbReference type="Proteomes" id="UP001483337">
    <property type="component" value="Chromosome"/>
</dbReference>
<reference evidence="1 2" key="1">
    <citation type="submission" date="2024-04" db="EMBL/GenBank/DDBJ databases">
        <title>Okeanomitos corallinicola gen. &amp; sp. nov. (Nostocales, Cyanobacteria), a new toxic marine heterocyst-forming cyanobacterium from a coral reef.</title>
        <authorList>
            <person name="Li H."/>
            <person name="Li R."/>
            <person name="Kang J."/>
            <person name="Hii K.S."/>
            <person name="Mohamed H.F."/>
            <person name="Xu X."/>
            <person name="Luo Z."/>
        </authorList>
    </citation>
    <scope>NUCLEOTIDE SEQUENCE [LARGE SCALE GENOMIC DNA]</scope>
    <source>
        <strain evidence="1 2">TIOX110</strain>
    </source>
</reference>
<gene>
    <name evidence="1" type="ORF">WJM97_12610</name>
</gene>
<organism evidence="1 2">
    <name type="scientific">Okeanomitos corallinicola TIOX110</name>
    <dbReference type="NCBI Taxonomy" id="3133117"/>
    <lineage>
        <taxon>Bacteria</taxon>
        <taxon>Bacillati</taxon>
        <taxon>Cyanobacteriota</taxon>
        <taxon>Cyanophyceae</taxon>
        <taxon>Nostocales</taxon>
        <taxon>Aphanizomenonaceae</taxon>
        <taxon>Okeanomitos</taxon>
    </lineage>
</organism>
<evidence type="ECO:0000313" key="1">
    <source>
        <dbReference type="EMBL" id="WZB86248.1"/>
    </source>
</evidence>
<dbReference type="RefSeq" id="WP_353929164.1">
    <property type="nucleotide sequence ID" value="NZ_CP150886.1"/>
</dbReference>
<keyword evidence="2" id="KW-1185">Reference proteome</keyword>
<accession>A0ABZ2US45</accession>